<organism evidence="1 2">
    <name type="scientific">Phaeosphaeria nodorum (strain SN15 / ATCC MYA-4574 / FGSC 10173)</name>
    <name type="common">Glume blotch fungus</name>
    <name type="synonym">Parastagonospora nodorum</name>
    <dbReference type="NCBI Taxonomy" id="321614"/>
    <lineage>
        <taxon>Eukaryota</taxon>
        <taxon>Fungi</taxon>
        <taxon>Dikarya</taxon>
        <taxon>Ascomycota</taxon>
        <taxon>Pezizomycotina</taxon>
        <taxon>Dothideomycetes</taxon>
        <taxon>Pleosporomycetidae</taxon>
        <taxon>Pleosporales</taxon>
        <taxon>Pleosporineae</taxon>
        <taxon>Phaeosphaeriaceae</taxon>
        <taxon>Parastagonospora</taxon>
    </lineage>
</organism>
<dbReference type="Proteomes" id="UP000001055">
    <property type="component" value="Unassembled WGS sequence"/>
</dbReference>
<dbReference type="EMBL" id="CH445341">
    <property type="protein sequence ID" value="EAT82201.1"/>
    <property type="molecule type" value="Genomic_DNA"/>
</dbReference>
<dbReference type="RefSeq" id="XP_001801066.1">
    <property type="nucleotide sequence ID" value="XM_001801014.1"/>
</dbReference>
<accession>Q0UBQ7</accession>
<protein>
    <submittedName>
        <fullName evidence="1">Uncharacterized protein</fullName>
    </submittedName>
</protein>
<evidence type="ECO:0000313" key="1">
    <source>
        <dbReference type="EMBL" id="EAT82201.1"/>
    </source>
</evidence>
<gene>
    <name evidence="1" type="ORF">SNOG_10807</name>
</gene>
<dbReference type="GeneID" id="5977973"/>
<reference evidence="2" key="1">
    <citation type="journal article" date="2007" name="Plant Cell">
        <title>Dothideomycete-plant interactions illuminated by genome sequencing and EST analysis of the wheat pathogen Stagonospora nodorum.</title>
        <authorList>
            <person name="Hane J.K."/>
            <person name="Lowe R.G."/>
            <person name="Solomon P.S."/>
            <person name="Tan K.C."/>
            <person name="Schoch C.L."/>
            <person name="Spatafora J.W."/>
            <person name="Crous P.W."/>
            <person name="Kodira C."/>
            <person name="Birren B.W."/>
            <person name="Galagan J.E."/>
            <person name="Torriani S.F."/>
            <person name="McDonald B.A."/>
            <person name="Oliver R.P."/>
        </authorList>
    </citation>
    <scope>NUCLEOTIDE SEQUENCE [LARGE SCALE GENOMIC DNA]</scope>
    <source>
        <strain evidence="2">SN15 / ATCC MYA-4574 / FGSC 10173</strain>
    </source>
</reference>
<dbReference type="InParanoid" id="Q0UBQ7"/>
<name>Q0UBQ7_PHANO</name>
<dbReference type="KEGG" id="pno:SNOG_10807"/>
<dbReference type="HOGENOM" id="CLU_1896959_0_0_1"/>
<proteinExistence type="predicted"/>
<sequence length="134" mass="14139">MSATSKLSACRPSIDVSLHHAGVISRPMRPHPTLNIFSLPNPLPVSSLPPSLVFQTTIPHPVQRAPRTPQYTAALDVRFAPAGGDVVNQTLVRADIVLFCDHVLLSAFVDAGRGVEEQVAAVSASDFAGAESCS</sequence>
<dbReference type="AlphaFoldDB" id="Q0UBQ7"/>
<evidence type="ECO:0000313" key="2">
    <source>
        <dbReference type="Proteomes" id="UP000001055"/>
    </source>
</evidence>